<protein>
    <recommendedName>
        <fullName evidence="1">HipA-like kinase domain-containing protein</fullName>
    </recommendedName>
</protein>
<proteinExistence type="predicted"/>
<accession>A0A934SE88</accession>
<dbReference type="AlphaFoldDB" id="A0A934SE88"/>
<reference evidence="2" key="1">
    <citation type="submission" date="2021-01" db="EMBL/GenBank/DDBJ databases">
        <title>Paracoccus amoyensis sp. nov., isolated from the surface seawater along the coast of Xiamen Island, China.</title>
        <authorList>
            <person name="Lyu L."/>
        </authorList>
    </citation>
    <scope>NUCLEOTIDE SEQUENCE</scope>
    <source>
        <strain evidence="2">MJ17</strain>
    </source>
</reference>
<name>A0A934SE88_9RHOB</name>
<feature type="domain" description="HipA-like kinase" evidence="1">
    <location>
        <begin position="9"/>
        <end position="238"/>
    </location>
</feature>
<dbReference type="InterPro" id="IPR046748">
    <property type="entry name" value="HipA_2"/>
</dbReference>
<organism evidence="2 3">
    <name type="scientific">Paracoccus caeni</name>
    <dbReference type="NCBI Taxonomy" id="657651"/>
    <lineage>
        <taxon>Bacteria</taxon>
        <taxon>Pseudomonadati</taxon>
        <taxon>Pseudomonadota</taxon>
        <taxon>Alphaproteobacteria</taxon>
        <taxon>Rhodobacterales</taxon>
        <taxon>Paracoccaceae</taxon>
        <taxon>Paracoccus</taxon>
    </lineage>
</organism>
<keyword evidence="3" id="KW-1185">Reference proteome</keyword>
<evidence type="ECO:0000313" key="3">
    <source>
        <dbReference type="Proteomes" id="UP000640485"/>
    </source>
</evidence>
<evidence type="ECO:0000259" key="1">
    <source>
        <dbReference type="Pfam" id="PF20613"/>
    </source>
</evidence>
<dbReference type="Proteomes" id="UP000640485">
    <property type="component" value="Unassembled WGS sequence"/>
</dbReference>
<comment type="caution">
    <text evidence="2">The sequence shown here is derived from an EMBL/GenBank/DDBJ whole genome shotgun (WGS) entry which is preliminary data.</text>
</comment>
<sequence>MIPRAILTRIDRVAVQGRTGPILSACETDGEDDEIEVFVKLSAGCDQQVVNLAREAIAACLAADLRLPVPKPWLVEIPPEIIPVVTDPQIADKLRRSCPVAFGSTRSTGFSAWNSGQRLSDTMRPVAAGILLFDAIIQNPDRRAENPNCLVRGTDLRIIDHELAFAHRLILLWRAPWVLGGMRDFETPGRHIFVQELKGAPFDFNEIKSRWTALSDARLQEYERAIPPEWAAARVDIDAALKLIADARDNIDACIGELGRILA</sequence>
<gene>
    <name evidence="2" type="ORF">JJJ17_15065</name>
</gene>
<dbReference type="RefSeq" id="WP_200687861.1">
    <property type="nucleotide sequence ID" value="NZ_JAEPRQ010000006.1"/>
</dbReference>
<evidence type="ECO:0000313" key="2">
    <source>
        <dbReference type="EMBL" id="MBK4217250.1"/>
    </source>
</evidence>
<dbReference type="EMBL" id="JAEPRQ010000006">
    <property type="protein sequence ID" value="MBK4217250.1"/>
    <property type="molecule type" value="Genomic_DNA"/>
</dbReference>
<dbReference type="Pfam" id="PF20613">
    <property type="entry name" value="HipA_2"/>
    <property type="match status" value="1"/>
</dbReference>